<evidence type="ECO:0000256" key="2">
    <source>
        <dbReference type="ARBA" id="ARBA00012616"/>
    </source>
</evidence>
<keyword evidence="3 7" id="KW-0032">Aminotransferase</keyword>
<comment type="subunit">
    <text evidence="7">The glycine cleavage system is composed of four proteins: P, T, L and H.</text>
</comment>
<dbReference type="NCBIfam" id="TIGR00528">
    <property type="entry name" value="gcvT"/>
    <property type="match status" value="1"/>
</dbReference>
<comment type="similarity">
    <text evidence="1 7">Belongs to the GcvT family.</text>
</comment>
<evidence type="ECO:0000259" key="9">
    <source>
        <dbReference type="Pfam" id="PF01571"/>
    </source>
</evidence>
<dbReference type="HAMAP" id="MF_00259">
    <property type="entry name" value="GcvT"/>
    <property type="match status" value="1"/>
</dbReference>
<dbReference type="InterPro" id="IPR029043">
    <property type="entry name" value="GcvT/YgfZ_C"/>
</dbReference>
<dbReference type="PANTHER" id="PTHR43757">
    <property type="entry name" value="AMINOMETHYLTRANSFERASE"/>
    <property type="match status" value="1"/>
</dbReference>
<dbReference type="GO" id="GO:0005960">
    <property type="term" value="C:glycine cleavage complex"/>
    <property type="evidence" value="ECO:0007669"/>
    <property type="project" value="InterPro"/>
</dbReference>
<dbReference type="InterPro" id="IPR006223">
    <property type="entry name" value="GcvT"/>
</dbReference>
<dbReference type="GO" id="GO:0004047">
    <property type="term" value="F:aminomethyltransferase activity"/>
    <property type="evidence" value="ECO:0007669"/>
    <property type="project" value="UniProtKB-UniRule"/>
</dbReference>
<reference evidence="11" key="2">
    <citation type="journal article" date="2021" name="PeerJ">
        <title>Extensive microbial diversity within the chicken gut microbiome revealed by metagenomics and culture.</title>
        <authorList>
            <person name="Gilroy R."/>
            <person name="Ravi A."/>
            <person name="Getino M."/>
            <person name="Pursley I."/>
            <person name="Horton D.L."/>
            <person name="Alikhan N.F."/>
            <person name="Baker D."/>
            <person name="Gharbi K."/>
            <person name="Hall N."/>
            <person name="Watson M."/>
            <person name="Adriaenssens E.M."/>
            <person name="Foster-Nyarko E."/>
            <person name="Jarju S."/>
            <person name="Secka A."/>
            <person name="Antonio M."/>
            <person name="Oren A."/>
            <person name="Chaudhuri R.R."/>
            <person name="La Ragione R."/>
            <person name="Hildebrand F."/>
            <person name="Pallen M.J."/>
        </authorList>
    </citation>
    <scope>NUCLEOTIDE SEQUENCE</scope>
    <source>
        <strain evidence="11">1063</strain>
    </source>
</reference>
<evidence type="ECO:0000256" key="4">
    <source>
        <dbReference type="ARBA" id="ARBA00022679"/>
    </source>
</evidence>
<dbReference type="EC" id="2.1.2.10" evidence="2 7"/>
<dbReference type="Gene3D" id="3.30.1360.120">
    <property type="entry name" value="Probable tRNA modification gtpase trme, domain 1"/>
    <property type="match status" value="1"/>
</dbReference>
<dbReference type="Proteomes" id="UP000824088">
    <property type="component" value="Unassembled WGS sequence"/>
</dbReference>
<dbReference type="Pfam" id="PF08669">
    <property type="entry name" value="GCV_T_C"/>
    <property type="match status" value="1"/>
</dbReference>
<dbReference type="Gene3D" id="4.10.1250.10">
    <property type="entry name" value="Aminomethyltransferase fragment"/>
    <property type="match status" value="1"/>
</dbReference>
<name>A0A9D1L1H9_9FIRM</name>
<dbReference type="PANTHER" id="PTHR43757:SF2">
    <property type="entry name" value="AMINOMETHYLTRANSFERASE, MITOCHONDRIAL"/>
    <property type="match status" value="1"/>
</dbReference>
<dbReference type="InterPro" id="IPR028896">
    <property type="entry name" value="GcvT/YgfZ/DmdA"/>
</dbReference>
<evidence type="ECO:0000256" key="1">
    <source>
        <dbReference type="ARBA" id="ARBA00008609"/>
    </source>
</evidence>
<evidence type="ECO:0000256" key="8">
    <source>
        <dbReference type="PIRSR" id="PIRSR006487-1"/>
    </source>
</evidence>
<gene>
    <name evidence="7 11" type="primary">gcvT</name>
    <name evidence="11" type="ORF">IAD51_00240</name>
</gene>
<dbReference type="GO" id="GO:0019464">
    <property type="term" value="P:glycine decarboxylation via glycine cleavage system"/>
    <property type="evidence" value="ECO:0007669"/>
    <property type="project" value="UniProtKB-UniRule"/>
</dbReference>
<comment type="caution">
    <text evidence="11">The sequence shown here is derived from an EMBL/GenBank/DDBJ whole genome shotgun (WGS) entry which is preliminary data.</text>
</comment>
<dbReference type="SUPFAM" id="SSF101790">
    <property type="entry name" value="Aminomethyltransferase beta-barrel domain"/>
    <property type="match status" value="1"/>
</dbReference>
<reference evidence="11" key="1">
    <citation type="submission" date="2020-10" db="EMBL/GenBank/DDBJ databases">
        <authorList>
            <person name="Gilroy R."/>
        </authorList>
    </citation>
    <scope>NUCLEOTIDE SEQUENCE</scope>
    <source>
        <strain evidence="11">1063</strain>
    </source>
</reference>
<dbReference type="InterPro" id="IPR013977">
    <property type="entry name" value="GcvT_C"/>
</dbReference>
<dbReference type="FunFam" id="3.30.70.1400:FF:000001">
    <property type="entry name" value="Aminomethyltransferase"/>
    <property type="match status" value="1"/>
</dbReference>
<evidence type="ECO:0000313" key="11">
    <source>
        <dbReference type="EMBL" id="HIU20660.1"/>
    </source>
</evidence>
<sequence>MAKRTALYDMHVALGGRMVDFAGYELPVQYSGILEEHRAVRTAAGVFDVSHMGEFLFEGKGAESALNALVTNDISGMSDGRVRYALFANERGGAVDDVLVYRVNGEKFLVVVNGANVDKDRAWAEAHLGGDCAFSDVSEKVSQLALQGPRAEDILRALSPAGELPAKYYTFTQGVKICGAEVLVSRTGYTGEDGFELYCADADAPALYRAVLEAGKEYGLLPCGLGARDTLRLEAGMPLYGHELGEDIPVDETGLDFAVRTDKENFVGRDAILAHVPAYGRVGARVAGKGIVREHCKVYADGEEVGESTSGTHSPTLGVGICMLRLKRGVTGALYADVRGRQIPLEITPLPFVKKKR</sequence>
<dbReference type="InterPro" id="IPR022903">
    <property type="entry name" value="GcvT_bac"/>
</dbReference>
<dbReference type="PIRSF" id="PIRSF006487">
    <property type="entry name" value="GcvT"/>
    <property type="match status" value="1"/>
</dbReference>
<accession>A0A9D1L1H9</accession>
<comment type="catalytic activity">
    <reaction evidence="6 7">
        <text>N(6)-[(R)-S(8)-aminomethyldihydrolipoyl]-L-lysyl-[protein] + (6S)-5,6,7,8-tetrahydrofolate = N(6)-[(R)-dihydrolipoyl]-L-lysyl-[protein] + (6R)-5,10-methylene-5,6,7,8-tetrahydrofolate + NH4(+)</text>
        <dbReference type="Rhea" id="RHEA:16945"/>
        <dbReference type="Rhea" id="RHEA-COMP:10475"/>
        <dbReference type="Rhea" id="RHEA-COMP:10492"/>
        <dbReference type="ChEBI" id="CHEBI:15636"/>
        <dbReference type="ChEBI" id="CHEBI:28938"/>
        <dbReference type="ChEBI" id="CHEBI:57453"/>
        <dbReference type="ChEBI" id="CHEBI:83100"/>
        <dbReference type="ChEBI" id="CHEBI:83143"/>
        <dbReference type="EC" id="2.1.2.10"/>
    </reaction>
</comment>
<organism evidence="11 12">
    <name type="scientific">Candidatus Limadaptatus stercorigallinarum</name>
    <dbReference type="NCBI Taxonomy" id="2840845"/>
    <lineage>
        <taxon>Bacteria</taxon>
        <taxon>Bacillati</taxon>
        <taxon>Bacillota</taxon>
        <taxon>Clostridia</taxon>
        <taxon>Eubacteriales</taxon>
        <taxon>Candidatus Limadaptatus</taxon>
    </lineage>
</organism>
<evidence type="ECO:0000256" key="5">
    <source>
        <dbReference type="ARBA" id="ARBA00031395"/>
    </source>
</evidence>
<dbReference type="AlphaFoldDB" id="A0A9D1L1H9"/>
<dbReference type="EMBL" id="DVMN01000003">
    <property type="protein sequence ID" value="HIU20660.1"/>
    <property type="molecule type" value="Genomic_DNA"/>
</dbReference>
<dbReference type="GO" id="GO:0008483">
    <property type="term" value="F:transaminase activity"/>
    <property type="evidence" value="ECO:0007669"/>
    <property type="project" value="UniProtKB-KW"/>
</dbReference>
<keyword evidence="4 7" id="KW-0808">Transferase</keyword>
<comment type="function">
    <text evidence="7">The glycine cleavage system catalyzes the degradation of glycine.</text>
</comment>
<evidence type="ECO:0000256" key="7">
    <source>
        <dbReference type="HAMAP-Rule" id="MF_00259"/>
    </source>
</evidence>
<feature type="domain" description="GCVT N-terminal" evidence="9">
    <location>
        <begin position="7"/>
        <end position="263"/>
    </location>
</feature>
<dbReference type="Pfam" id="PF01571">
    <property type="entry name" value="GCV_T"/>
    <property type="match status" value="1"/>
</dbReference>
<dbReference type="NCBIfam" id="NF001567">
    <property type="entry name" value="PRK00389.1"/>
    <property type="match status" value="1"/>
</dbReference>
<protein>
    <recommendedName>
        <fullName evidence="2 7">Aminomethyltransferase</fullName>
        <ecNumber evidence="2 7">2.1.2.10</ecNumber>
    </recommendedName>
    <alternativeName>
        <fullName evidence="5 7">Glycine cleavage system T protein</fullName>
    </alternativeName>
</protein>
<dbReference type="Gene3D" id="2.40.30.110">
    <property type="entry name" value="Aminomethyltransferase beta-barrel domains"/>
    <property type="match status" value="1"/>
</dbReference>
<evidence type="ECO:0000256" key="6">
    <source>
        <dbReference type="ARBA" id="ARBA00047665"/>
    </source>
</evidence>
<evidence type="ECO:0000256" key="3">
    <source>
        <dbReference type="ARBA" id="ARBA00022576"/>
    </source>
</evidence>
<evidence type="ECO:0000313" key="12">
    <source>
        <dbReference type="Proteomes" id="UP000824088"/>
    </source>
</evidence>
<evidence type="ECO:0000259" key="10">
    <source>
        <dbReference type="Pfam" id="PF08669"/>
    </source>
</evidence>
<feature type="binding site" evidence="8">
    <location>
        <position position="196"/>
    </location>
    <ligand>
        <name>substrate</name>
    </ligand>
</feature>
<dbReference type="SUPFAM" id="SSF103025">
    <property type="entry name" value="Folate-binding domain"/>
    <property type="match status" value="1"/>
</dbReference>
<dbReference type="InterPro" id="IPR027266">
    <property type="entry name" value="TrmE/GcvT-like"/>
</dbReference>
<proteinExistence type="inferred from homology"/>
<dbReference type="Gene3D" id="3.30.70.1400">
    <property type="entry name" value="Aminomethyltransferase beta-barrel domains"/>
    <property type="match status" value="1"/>
</dbReference>
<dbReference type="InterPro" id="IPR006222">
    <property type="entry name" value="GCVT_N"/>
</dbReference>
<feature type="domain" description="Aminomethyltransferase C-terminal" evidence="10">
    <location>
        <begin position="282"/>
        <end position="354"/>
    </location>
</feature>